<feature type="domain" description="Utp8 beta-propeller" evidence="1">
    <location>
        <begin position="4"/>
        <end position="370"/>
    </location>
</feature>
<dbReference type="Proteomes" id="UP000002605">
    <property type="component" value="Chromosome 3"/>
</dbReference>
<dbReference type="CGD" id="CAL0000171169">
    <property type="gene designation" value="Cd36_80300"/>
</dbReference>
<dbReference type="InterPro" id="IPR018843">
    <property type="entry name" value="Utp8_b-prop"/>
</dbReference>
<dbReference type="Pfam" id="PF22542">
    <property type="entry name" value="Utp8_C"/>
    <property type="match status" value="1"/>
</dbReference>
<keyword evidence="5" id="KW-1185">Reference proteome</keyword>
<dbReference type="HOGENOM" id="CLU_024075_0_0_1"/>
<dbReference type="Pfam" id="PF10395">
    <property type="entry name" value="Utp8_b_propeller"/>
    <property type="match status" value="1"/>
</dbReference>
<dbReference type="InterPro" id="IPR053881">
    <property type="entry name" value="Utp8_C"/>
</dbReference>
<evidence type="ECO:0000313" key="3">
    <source>
        <dbReference type="CGD" id="CAL0000171169"/>
    </source>
</evidence>
<dbReference type="AlphaFoldDB" id="B9WD11"/>
<organism evidence="4 5">
    <name type="scientific">Candida dubliniensis (strain CD36 / ATCC MYA-646 / CBS 7987 / NCPF 3949 / NRRL Y-17841)</name>
    <name type="common">Yeast</name>
    <dbReference type="NCBI Taxonomy" id="573826"/>
    <lineage>
        <taxon>Eukaryota</taxon>
        <taxon>Fungi</taxon>
        <taxon>Dikarya</taxon>
        <taxon>Ascomycota</taxon>
        <taxon>Saccharomycotina</taxon>
        <taxon>Pichiomycetes</taxon>
        <taxon>Debaryomycetaceae</taxon>
        <taxon>Candida/Lodderomyces clade</taxon>
        <taxon>Candida</taxon>
    </lineage>
</organism>
<gene>
    <name evidence="3" type="ordered locus">Cd36_80300</name>
    <name evidence="4" type="ORF">CD36_80300</name>
</gene>
<evidence type="ECO:0000313" key="5">
    <source>
        <dbReference type="Proteomes" id="UP000002605"/>
    </source>
</evidence>
<protein>
    <submittedName>
        <fullName evidence="4">U3 small nucleolar RNA-associated protein, putative</fullName>
    </submittedName>
</protein>
<sequence>MSKPELYDQYMITSLPRTPDLDLSEKVVVSTIKYIDTSIIDIGVSKSTISSYITKPTPKLLWSYSLNPTTMVDCMDVLVKDDKKYYVCGLSDRKKFRLLLLETTRSITEDGNANYATTNEFELKLDRKAAAISFMSPEIITVVYVNGSAEEVEFSESTLKFSGVKYTGTKNKDTVVYSEFVNDLEDNLLLTVSRNSKNTIYKLISINSKNSIFEVNSHSVSGVSDDAKFCYSSGSLYQYTNKAIESRSITNFKITNTICVDSIINDEEITSVAAPAPDRILIGNANMIYLINVRFASLLSSFKSSSSSSHPIPDKVFLNQVVPVKGNSTNSYISMAVYLNLKNKDNNVYLNVIDVNVGMNKLSECLGKSLNKSKSTFHEIPELFNIQDTLPSNGEIQEVYSYLKDAREAQDLNKWESILIPYLKNKKTWAQIKSLLSTKPLKTDKVYEFKEFEDDKDRVIDIGFIESVLELIFTEDPLAFANEEFVPEYTLMYLLTNPLFPIKFTSGLIELFSITGNTTLLRQAVNTCPNIPCRDLLDQLVIEQNKETLLDLINRLIGEFSRKEITNNFKQLIQLQGNAVDVVELISKLIGLPGNNNWYLIEILIDVNGLFNWDMEDIKALEEIISHKVEALTINSYNLTLSHQVMLHNKRLSKKAKEKGSSSQLDNLLTLTNHTTSAKFDDASEEANVKVPVYSVERVAF</sequence>
<name>B9WD11_CANDC</name>
<accession>B9WD11</accession>
<reference evidence="4 5" key="1">
    <citation type="journal article" date="2009" name="Genome Res.">
        <title>Comparative genomics of the fungal pathogens Candida dubliniensis and Candida albicans.</title>
        <authorList>
            <person name="Jackson A.P."/>
            <person name="Gamble J.A."/>
            <person name="Yeomans T."/>
            <person name="Moran G.P."/>
            <person name="Saunders D."/>
            <person name="Harris D."/>
            <person name="Aslett M."/>
            <person name="Barrell J.F."/>
            <person name="Butler G."/>
            <person name="Citiulo F."/>
            <person name="Coleman D.C."/>
            <person name="de Groot P.W.J."/>
            <person name="Goodwin T.J."/>
            <person name="Quail M.A."/>
            <person name="McQuillan J."/>
            <person name="Munro C.A."/>
            <person name="Pain A."/>
            <person name="Poulter R.T."/>
            <person name="Rajandream M.A."/>
            <person name="Renauld H."/>
            <person name="Spiering M.J."/>
            <person name="Tivey A."/>
            <person name="Gow N.A.R."/>
            <person name="Barrell B."/>
            <person name="Sullivan D.J."/>
            <person name="Berriman M."/>
        </authorList>
    </citation>
    <scope>NUCLEOTIDE SEQUENCE [LARGE SCALE GENOMIC DNA]</scope>
    <source>
        <strain evidence="5">CD36 / ATCC MYA-646 / CBS 7987 / NCPF 3949 / NRRL Y-17841</strain>
    </source>
</reference>
<dbReference type="OrthoDB" id="4055624at2759"/>
<dbReference type="EMBL" id="FM992690">
    <property type="protein sequence ID" value="CAX42560.1"/>
    <property type="molecule type" value="Genomic_DNA"/>
</dbReference>
<feature type="domain" description="Utp8 C-terminal" evidence="2">
    <location>
        <begin position="379"/>
        <end position="699"/>
    </location>
</feature>
<evidence type="ECO:0000313" key="4">
    <source>
        <dbReference type="EMBL" id="CAX42560.1"/>
    </source>
</evidence>
<evidence type="ECO:0000259" key="1">
    <source>
        <dbReference type="Pfam" id="PF10395"/>
    </source>
</evidence>
<dbReference type="eggNOG" id="ENOG502QQ4S">
    <property type="taxonomic scope" value="Eukaryota"/>
</dbReference>
<evidence type="ECO:0000259" key="2">
    <source>
        <dbReference type="Pfam" id="PF22542"/>
    </source>
</evidence>
<dbReference type="KEGG" id="cdu:CD36_80300"/>
<proteinExistence type="predicted"/>
<dbReference type="RefSeq" id="XP_002418978.1">
    <property type="nucleotide sequence ID" value="XM_002418933.1"/>
</dbReference>
<dbReference type="GeneID" id="8046760"/>